<dbReference type="Proteomes" id="UP001597294">
    <property type="component" value="Unassembled WGS sequence"/>
</dbReference>
<feature type="transmembrane region" description="Helical" evidence="1">
    <location>
        <begin position="20"/>
        <end position="38"/>
    </location>
</feature>
<comment type="caution">
    <text evidence="2">The sequence shown here is derived from an EMBL/GenBank/DDBJ whole genome shotgun (WGS) entry which is preliminary data.</text>
</comment>
<sequence length="47" mass="5346">MLYILGTQAYMTKVTIETNWFSASAFVFFNILLAMSMYKLNTALIAC</sequence>
<reference evidence="3" key="1">
    <citation type="journal article" date="2019" name="Int. J. Syst. Evol. Microbiol.">
        <title>The Global Catalogue of Microorganisms (GCM) 10K type strain sequencing project: providing services to taxonomists for standard genome sequencing and annotation.</title>
        <authorList>
            <consortium name="The Broad Institute Genomics Platform"/>
            <consortium name="The Broad Institute Genome Sequencing Center for Infectious Disease"/>
            <person name="Wu L."/>
            <person name="Ma J."/>
        </authorList>
    </citation>
    <scope>NUCLEOTIDE SEQUENCE [LARGE SCALE GENOMIC DNA]</scope>
    <source>
        <strain evidence="3">CGMCC 4.7192</strain>
    </source>
</reference>
<evidence type="ECO:0000313" key="2">
    <source>
        <dbReference type="EMBL" id="MFD2204476.1"/>
    </source>
</evidence>
<organism evidence="2 3">
    <name type="scientific">Kiloniella antarctica</name>
    <dbReference type="NCBI Taxonomy" id="1550907"/>
    <lineage>
        <taxon>Bacteria</taxon>
        <taxon>Pseudomonadati</taxon>
        <taxon>Pseudomonadota</taxon>
        <taxon>Alphaproteobacteria</taxon>
        <taxon>Rhodospirillales</taxon>
        <taxon>Kiloniellaceae</taxon>
        <taxon>Kiloniella</taxon>
    </lineage>
</organism>
<keyword evidence="1" id="KW-0472">Membrane</keyword>
<protein>
    <submittedName>
        <fullName evidence="2">Uncharacterized protein</fullName>
    </submittedName>
</protein>
<keyword evidence="1" id="KW-0812">Transmembrane</keyword>
<name>A0ABW5BGB3_9PROT</name>
<gene>
    <name evidence="2" type="ORF">ACFSKO_02580</name>
</gene>
<dbReference type="RefSeq" id="WP_380248099.1">
    <property type="nucleotide sequence ID" value="NZ_JBHUII010000001.1"/>
</dbReference>
<proteinExistence type="predicted"/>
<evidence type="ECO:0000313" key="3">
    <source>
        <dbReference type="Proteomes" id="UP001597294"/>
    </source>
</evidence>
<evidence type="ECO:0000256" key="1">
    <source>
        <dbReference type="SAM" id="Phobius"/>
    </source>
</evidence>
<keyword evidence="3" id="KW-1185">Reference proteome</keyword>
<dbReference type="EMBL" id="JBHUII010000001">
    <property type="protein sequence ID" value="MFD2204476.1"/>
    <property type="molecule type" value="Genomic_DNA"/>
</dbReference>
<keyword evidence="1" id="KW-1133">Transmembrane helix</keyword>
<accession>A0ABW5BGB3</accession>